<organism evidence="1 2">
    <name type="scientific">Pluteus cervinus</name>
    <dbReference type="NCBI Taxonomy" id="181527"/>
    <lineage>
        <taxon>Eukaryota</taxon>
        <taxon>Fungi</taxon>
        <taxon>Dikarya</taxon>
        <taxon>Basidiomycota</taxon>
        <taxon>Agaricomycotina</taxon>
        <taxon>Agaricomycetes</taxon>
        <taxon>Agaricomycetidae</taxon>
        <taxon>Agaricales</taxon>
        <taxon>Pluteineae</taxon>
        <taxon>Pluteaceae</taxon>
        <taxon>Pluteus</taxon>
    </lineage>
</organism>
<evidence type="ECO:0000313" key="2">
    <source>
        <dbReference type="Proteomes" id="UP000308600"/>
    </source>
</evidence>
<dbReference type="EMBL" id="ML209143">
    <property type="protein sequence ID" value="TFK58920.1"/>
    <property type="molecule type" value="Genomic_DNA"/>
</dbReference>
<dbReference type="Proteomes" id="UP000308600">
    <property type="component" value="Unassembled WGS sequence"/>
</dbReference>
<protein>
    <submittedName>
        <fullName evidence="1">Uncharacterized protein</fullName>
    </submittedName>
</protein>
<sequence length="815" mass="89003">MPSRLESPILSPPLDAMDNQSSNTNETTGPYNFRRRQHGTSSGPEVPSTRRPRGTSSGPEVPYARQLESSPYQLIPRDQRAARKKSERKSRPVISLKRSATVPRVGSVASHGPDDPHAPTITETGKAVETASHSGTPAQQSLARQLHNVQRSDTDTVHHSSRIDQPVNGQLGSGTPVEQPGVRIPHPGFTLPSPVLSRTTQPGQSTSLSTTGSALSPPISAPEHNSQSSRIVPQPLIHTDSFVVVTAGQASGREKSSRPRPRRLSSTKHRSLSTIPETQESGFSRQCSPVVDSRIPEKSLMNNAPDTQNAPSTSRAGKEKAREAQSTSLSSNATPGGHPLPGATPHPPDQSAPDQTLFYLTSLSHSVRQLAGQGNQQSCMIDLRMKEVESFRGPTLSTLHDMNRSLEEQNIVQQQILNALRQGSLSVGAHDRPNRTGKVKRPAPEKAPKDVLHNDYNARIQGYIAGLLECEKGKVPAQVNRFLSQGAIAAVVSGDKRLSPTKRKWFLDWDADAQSEFNQIALSVAAAGFVEKAATDWKDALPEYASDTTRVLKSMVAHVKYLLATRKSMLAAEEAKERRVAAGQSTPRSFLPRGASPGPSSAGPSSARSSNLRTSCADPADESSESGPDAELERMTKLSLSRRRQRKKTLADKRILVVEKTPQLGHYLEVMTKLGNHAASSDESDHEASLVELQNRRTDNPSETHSSGATTDVTVYTAVRPAWRSEELTHFLWDLDTLRQQARFNTDFPLARVPRGNKPRTRRRSDEISHSMPPKGLPCNFYDEKWLATLAPIFRQGVVDAMDNQHDLVVPDCQE</sequence>
<reference evidence="1 2" key="1">
    <citation type="journal article" date="2019" name="Nat. Ecol. Evol.">
        <title>Megaphylogeny resolves global patterns of mushroom evolution.</title>
        <authorList>
            <person name="Varga T."/>
            <person name="Krizsan K."/>
            <person name="Foldi C."/>
            <person name="Dima B."/>
            <person name="Sanchez-Garcia M."/>
            <person name="Sanchez-Ramirez S."/>
            <person name="Szollosi G.J."/>
            <person name="Szarkandi J.G."/>
            <person name="Papp V."/>
            <person name="Albert L."/>
            <person name="Andreopoulos W."/>
            <person name="Angelini C."/>
            <person name="Antonin V."/>
            <person name="Barry K.W."/>
            <person name="Bougher N.L."/>
            <person name="Buchanan P."/>
            <person name="Buyck B."/>
            <person name="Bense V."/>
            <person name="Catcheside P."/>
            <person name="Chovatia M."/>
            <person name="Cooper J."/>
            <person name="Damon W."/>
            <person name="Desjardin D."/>
            <person name="Finy P."/>
            <person name="Geml J."/>
            <person name="Haridas S."/>
            <person name="Hughes K."/>
            <person name="Justo A."/>
            <person name="Karasinski D."/>
            <person name="Kautmanova I."/>
            <person name="Kiss B."/>
            <person name="Kocsube S."/>
            <person name="Kotiranta H."/>
            <person name="LaButti K.M."/>
            <person name="Lechner B.E."/>
            <person name="Liimatainen K."/>
            <person name="Lipzen A."/>
            <person name="Lukacs Z."/>
            <person name="Mihaltcheva S."/>
            <person name="Morgado L.N."/>
            <person name="Niskanen T."/>
            <person name="Noordeloos M.E."/>
            <person name="Ohm R.A."/>
            <person name="Ortiz-Santana B."/>
            <person name="Ovrebo C."/>
            <person name="Racz N."/>
            <person name="Riley R."/>
            <person name="Savchenko A."/>
            <person name="Shiryaev A."/>
            <person name="Soop K."/>
            <person name="Spirin V."/>
            <person name="Szebenyi C."/>
            <person name="Tomsovsky M."/>
            <person name="Tulloss R.E."/>
            <person name="Uehling J."/>
            <person name="Grigoriev I.V."/>
            <person name="Vagvolgyi C."/>
            <person name="Papp T."/>
            <person name="Martin F.M."/>
            <person name="Miettinen O."/>
            <person name="Hibbett D.S."/>
            <person name="Nagy L.G."/>
        </authorList>
    </citation>
    <scope>NUCLEOTIDE SEQUENCE [LARGE SCALE GENOMIC DNA]</scope>
    <source>
        <strain evidence="1 2">NL-1719</strain>
    </source>
</reference>
<gene>
    <name evidence="1" type="ORF">BDN72DRAFT_906303</name>
</gene>
<evidence type="ECO:0000313" key="1">
    <source>
        <dbReference type="EMBL" id="TFK58920.1"/>
    </source>
</evidence>
<accession>A0ACD2ZZS2</accession>
<name>A0ACD2ZZS2_9AGAR</name>
<keyword evidence="2" id="KW-1185">Reference proteome</keyword>
<proteinExistence type="predicted"/>